<reference evidence="2 3" key="1">
    <citation type="submission" date="2014-01" db="EMBL/GenBank/DDBJ databases">
        <title>Development of a Comparative Genomic Fingerprinting Assay for High Resolution Genotyping of Arcobacter butzleri.</title>
        <authorList>
            <person name="Webb A.L."/>
            <person name="Inglis G.D."/>
            <person name="Kruczkiewicz P."/>
            <person name="Selinger L.B."/>
            <person name="Taboada E.N."/>
        </authorList>
    </citation>
    <scope>NUCLEOTIDE SEQUENCE [LARGE SCALE GENOMIC DNA]</scope>
    <source>
        <strain evidence="2 3">L348</strain>
    </source>
</reference>
<evidence type="ECO:0000259" key="1">
    <source>
        <dbReference type="Pfam" id="PF01458"/>
    </source>
</evidence>
<dbReference type="SUPFAM" id="SSF101960">
    <property type="entry name" value="Stabilizer of iron transporter SufD"/>
    <property type="match status" value="1"/>
</dbReference>
<dbReference type="EMBL" id="JAIQ01000100">
    <property type="protein sequence ID" value="KLD99390.1"/>
    <property type="molecule type" value="Genomic_DNA"/>
</dbReference>
<proteinExistence type="predicted"/>
<dbReference type="PATRIC" id="fig|1447256.3.peg.1349"/>
<name>A0A0G9JYT7_9BACT</name>
<dbReference type="Pfam" id="PF01458">
    <property type="entry name" value="SUFBD_core"/>
    <property type="match status" value="1"/>
</dbReference>
<dbReference type="InterPro" id="IPR037284">
    <property type="entry name" value="SUF_FeS_clus_asmbl_SufBD_sf"/>
</dbReference>
<comment type="caution">
    <text evidence="2">The sequence shown here is derived from an EMBL/GenBank/DDBJ whole genome shotgun (WGS) entry which is preliminary data.</text>
</comment>
<dbReference type="RefSeq" id="WP_046996775.1">
    <property type="nucleotide sequence ID" value="NZ_JAIQ01000100.1"/>
</dbReference>
<dbReference type="Proteomes" id="UP000035514">
    <property type="component" value="Unassembled WGS sequence"/>
</dbReference>
<accession>A0A0G9JYT7</accession>
<dbReference type="AlphaFoldDB" id="A0A0G9JYT7"/>
<dbReference type="InterPro" id="IPR055346">
    <property type="entry name" value="Fe-S_cluster_assembly_SufBD"/>
</dbReference>
<organism evidence="2 3">
    <name type="scientific">Aliarcobacter butzleri L348</name>
    <dbReference type="NCBI Taxonomy" id="1447256"/>
    <lineage>
        <taxon>Bacteria</taxon>
        <taxon>Pseudomonadati</taxon>
        <taxon>Campylobacterota</taxon>
        <taxon>Epsilonproteobacteria</taxon>
        <taxon>Campylobacterales</taxon>
        <taxon>Arcobacteraceae</taxon>
        <taxon>Aliarcobacter</taxon>
    </lineage>
</organism>
<sequence>MKIDEIKTITLPKKRDEEFLKINFEALFSYDFKNVKNFEFDKNLKTIKDENSYESILFSIVKNFEENQKVLVIDKDINEPIILIQNMKEDETFFTNSLRVEVKENIKASIIELFVNSSNNSCFAVNRNIVLEKNASLEYVKIQDIDLSNSMIFATSCEQNENSNLEISNFEFGEGFIVNSFENIINKEFINYELNGLTKLKDSSNTSTLVKTIHNEKNSTSFVNYKNSLKDKSRAVIKIKSIVNQNAQFTKAFQNCNTILLSDDATIFAQPHLEIYIDELEASHGTTTGTLNEEQLLYLQSRGIRKEKAYDMLLNAFESSIKDNIKDEKIKEFIENYKKEKYV</sequence>
<dbReference type="InterPro" id="IPR000825">
    <property type="entry name" value="SUF_FeS_clus_asmbl_SufBD_core"/>
</dbReference>
<evidence type="ECO:0000313" key="3">
    <source>
        <dbReference type="Proteomes" id="UP000035514"/>
    </source>
</evidence>
<evidence type="ECO:0000313" key="2">
    <source>
        <dbReference type="EMBL" id="KLD99390.1"/>
    </source>
</evidence>
<gene>
    <name evidence="2" type="ORF">AA20_06910</name>
</gene>
<feature type="domain" description="SUF system FeS cluster assembly SufBD core" evidence="1">
    <location>
        <begin position="90"/>
        <end position="317"/>
    </location>
</feature>
<protein>
    <submittedName>
        <fullName evidence="2">Fe-S assembly protein</fullName>
    </submittedName>
</protein>
<dbReference type="PANTHER" id="PTHR43575:SF1">
    <property type="entry name" value="PROTEIN ABCI7, CHLOROPLASTIC"/>
    <property type="match status" value="1"/>
</dbReference>
<dbReference type="GO" id="GO:0016226">
    <property type="term" value="P:iron-sulfur cluster assembly"/>
    <property type="evidence" value="ECO:0007669"/>
    <property type="project" value="InterPro"/>
</dbReference>
<dbReference type="PANTHER" id="PTHR43575">
    <property type="entry name" value="PROTEIN ABCI7, CHLOROPLASTIC"/>
    <property type="match status" value="1"/>
</dbReference>